<dbReference type="Pfam" id="PF07734">
    <property type="entry name" value="FBA_1"/>
    <property type="match status" value="1"/>
</dbReference>
<reference evidence="4" key="1">
    <citation type="journal article" date="2015" name="Proc. Natl. Acad. Sci. U.S.A.">
        <title>Genome sequencing of adzuki bean (Vigna angularis) provides insight into high starch and low fat accumulation and domestication.</title>
        <authorList>
            <person name="Yang K."/>
            <person name="Tian Z."/>
            <person name="Chen C."/>
            <person name="Luo L."/>
            <person name="Zhao B."/>
            <person name="Wang Z."/>
            <person name="Yu L."/>
            <person name="Li Y."/>
            <person name="Sun Y."/>
            <person name="Li W."/>
            <person name="Chen Y."/>
            <person name="Li Y."/>
            <person name="Zhang Y."/>
            <person name="Ai D."/>
            <person name="Zhao J."/>
            <person name="Shang C."/>
            <person name="Ma Y."/>
            <person name="Wu B."/>
            <person name="Wang M."/>
            <person name="Gao L."/>
            <person name="Sun D."/>
            <person name="Zhang P."/>
            <person name="Guo F."/>
            <person name="Wang W."/>
            <person name="Li Y."/>
            <person name="Wang J."/>
            <person name="Varshney R.K."/>
            <person name="Wang J."/>
            <person name="Ling H.Q."/>
            <person name="Wan P."/>
        </authorList>
    </citation>
    <scope>NUCLEOTIDE SEQUENCE</scope>
    <source>
        <strain evidence="4">cv. Jingnong 6</strain>
    </source>
</reference>
<dbReference type="PANTHER" id="PTHR31672:SF13">
    <property type="entry name" value="F-BOX PROTEIN CPR30-LIKE"/>
    <property type="match status" value="1"/>
</dbReference>
<dbReference type="Gramene" id="KOM33820">
    <property type="protein sequence ID" value="KOM33820"/>
    <property type="gene ID" value="LR48_Vigan01g337600"/>
</dbReference>
<dbReference type="EMBL" id="CM003371">
    <property type="protein sequence ID" value="KOM33820.1"/>
    <property type="molecule type" value="Genomic_DNA"/>
</dbReference>
<protein>
    <submittedName>
        <fullName evidence="2">Putative F-box protein</fullName>
    </submittedName>
</protein>
<gene>
    <name evidence="2" type="ORF">HKW66_Vig0018090</name>
    <name evidence="3" type="ORF">LR48_Vigan01g337600</name>
</gene>
<proteinExistence type="predicted"/>
<accession>A0A0L9TTF2</accession>
<evidence type="ECO:0000313" key="3">
    <source>
        <dbReference type="EMBL" id="KOM33820.1"/>
    </source>
</evidence>
<evidence type="ECO:0000313" key="2">
    <source>
        <dbReference type="EMBL" id="KAG2406987.1"/>
    </source>
</evidence>
<organism evidence="3 4">
    <name type="scientific">Phaseolus angularis</name>
    <name type="common">Azuki bean</name>
    <name type="synonym">Vigna angularis</name>
    <dbReference type="NCBI Taxonomy" id="3914"/>
    <lineage>
        <taxon>Eukaryota</taxon>
        <taxon>Viridiplantae</taxon>
        <taxon>Streptophyta</taxon>
        <taxon>Embryophyta</taxon>
        <taxon>Tracheophyta</taxon>
        <taxon>Spermatophyta</taxon>
        <taxon>Magnoliopsida</taxon>
        <taxon>eudicotyledons</taxon>
        <taxon>Gunneridae</taxon>
        <taxon>Pentapetalae</taxon>
        <taxon>rosids</taxon>
        <taxon>fabids</taxon>
        <taxon>Fabales</taxon>
        <taxon>Fabaceae</taxon>
        <taxon>Papilionoideae</taxon>
        <taxon>50 kb inversion clade</taxon>
        <taxon>NPAAA clade</taxon>
        <taxon>indigoferoid/millettioid clade</taxon>
        <taxon>Phaseoleae</taxon>
        <taxon>Vigna</taxon>
    </lineage>
</organism>
<dbReference type="Gene3D" id="1.20.1280.50">
    <property type="match status" value="1"/>
</dbReference>
<evidence type="ECO:0000313" key="5">
    <source>
        <dbReference type="Proteomes" id="UP000743370"/>
    </source>
</evidence>
<dbReference type="InterPro" id="IPR036047">
    <property type="entry name" value="F-box-like_dom_sf"/>
</dbReference>
<dbReference type="STRING" id="3914.A0A0L9TTF2"/>
<dbReference type="Proteomes" id="UP000743370">
    <property type="component" value="Unassembled WGS sequence"/>
</dbReference>
<dbReference type="SUPFAM" id="SSF81383">
    <property type="entry name" value="F-box domain"/>
    <property type="match status" value="1"/>
</dbReference>
<feature type="domain" description="F-box" evidence="1">
    <location>
        <begin position="7"/>
        <end position="52"/>
    </location>
</feature>
<dbReference type="KEGG" id="var:108330296"/>
<dbReference type="NCBIfam" id="TIGR01640">
    <property type="entry name" value="F_box_assoc_1"/>
    <property type="match status" value="1"/>
</dbReference>
<sequence length="370" mass="42726">MEKHSAREGVELLPQDVIIEILLKLKVKSLVRCKSVCKSWLSLISDSQFTKLHFDLSAPTEKLLFISIWGTDLELPSIDFNASLNHDFSCVRFEVPHGIFHPRYYKFGGSCRGFLILECWNHLCLWNPCTGFHKQVCRSPMDSLKDNPYDLLFQGLGYDPLTDDYLVVQLLKNLYTNDRKGAEVFSIRANKWMEIEPINLSFKSCRDNKRPCRVLNNAIHWLGCCLKEEMEVVFILGFDVTKKKFYEIAAPIDVAHSTDEKALSELAGLLSLCVYKESNRSIEIWRMKEYKIESSWAKTSVVSLVVPRRFFNLLCVTKDGDIVGKDEKELIKYNKKGEVKENLSFARLNLSSFHVEIYKESLFSLPCHNE</sequence>
<dbReference type="AlphaFoldDB" id="A0A0L9TTF2"/>
<dbReference type="PROSITE" id="PS50181">
    <property type="entry name" value="FBOX"/>
    <property type="match status" value="1"/>
</dbReference>
<dbReference type="SMART" id="SM00256">
    <property type="entry name" value="FBOX"/>
    <property type="match status" value="1"/>
</dbReference>
<evidence type="ECO:0000259" key="1">
    <source>
        <dbReference type="PROSITE" id="PS50181"/>
    </source>
</evidence>
<name>A0A0L9TTF2_PHAAN</name>
<dbReference type="Proteomes" id="UP000053144">
    <property type="component" value="Chromosome 1"/>
</dbReference>
<reference evidence="2 5" key="3">
    <citation type="submission" date="2020-05" db="EMBL/GenBank/DDBJ databases">
        <title>Vigna angularis (adzuki bean) Var. LongXiaoDou No. 4 denovo assembly.</title>
        <authorList>
            <person name="Xiang H."/>
        </authorList>
    </citation>
    <scope>NUCLEOTIDE SEQUENCE [LARGE SCALE GENOMIC DNA]</scope>
    <source>
        <tissue evidence="2">Leaf</tissue>
    </source>
</reference>
<dbReference type="InterPro" id="IPR006527">
    <property type="entry name" value="F-box-assoc_dom_typ1"/>
</dbReference>
<dbReference type="InterPro" id="IPR017451">
    <property type="entry name" value="F-box-assoc_interact_dom"/>
</dbReference>
<dbReference type="EMBL" id="JABFOF010000001">
    <property type="protein sequence ID" value="KAG2406987.1"/>
    <property type="molecule type" value="Genomic_DNA"/>
</dbReference>
<dbReference type="CDD" id="cd22157">
    <property type="entry name" value="F-box_AtFBW1-like"/>
    <property type="match status" value="1"/>
</dbReference>
<dbReference type="Pfam" id="PF00646">
    <property type="entry name" value="F-box"/>
    <property type="match status" value="1"/>
</dbReference>
<dbReference type="OrthoDB" id="591557at2759"/>
<dbReference type="InterPro" id="IPR001810">
    <property type="entry name" value="F-box_dom"/>
</dbReference>
<reference evidence="3" key="2">
    <citation type="submission" date="2015-02" db="EMBL/GenBank/DDBJ databases">
        <authorList>
            <person name="Chooi Y.-H."/>
        </authorList>
    </citation>
    <scope>NUCLEOTIDE SEQUENCE</scope>
    <source>
        <tissue evidence="3">Seedling</tissue>
    </source>
</reference>
<evidence type="ECO:0000313" key="4">
    <source>
        <dbReference type="Proteomes" id="UP000053144"/>
    </source>
</evidence>
<dbReference type="PANTHER" id="PTHR31672">
    <property type="entry name" value="BNACNNG10540D PROTEIN"/>
    <property type="match status" value="1"/>
</dbReference>
<dbReference type="OMA" id="SLCICNP"/>
<dbReference type="InterPro" id="IPR050796">
    <property type="entry name" value="SCF_F-box_component"/>
</dbReference>